<dbReference type="InterPro" id="IPR058525">
    <property type="entry name" value="DUF8212"/>
</dbReference>
<reference evidence="5 6" key="1">
    <citation type="submission" date="2023-01" db="EMBL/GenBank/DDBJ databases">
        <title>Analysis of 21 Apiospora genomes using comparative genomics revels a genus with tremendous synthesis potential of carbohydrate active enzymes and secondary metabolites.</title>
        <authorList>
            <person name="Sorensen T."/>
        </authorList>
    </citation>
    <scope>NUCLEOTIDE SEQUENCE [LARGE SCALE GENOMIC DNA]</scope>
    <source>
        <strain evidence="5 6">CBS 33761</strain>
    </source>
</reference>
<name>A0ABR1SI51_9PEZI</name>
<keyword evidence="6" id="KW-1185">Reference proteome</keyword>
<evidence type="ECO:0000256" key="1">
    <source>
        <dbReference type="PROSITE-ProRule" id="PRU00023"/>
    </source>
</evidence>
<feature type="region of interest" description="Disordered" evidence="2">
    <location>
        <begin position="1108"/>
        <end position="1144"/>
    </location>
</feature>
<evidence type="ECO:0000313" key="6">
    <source>
        <dbReference type="Proteomes" id="UP001444661"/>
    </source>
</evidence>
<evidence type="ECO:0000259" key="3">
    <source>
        <dbReference type="Pfam" id="PF06985"/>
    </source>
</evidence>
<dbReference type="InterPro" id="IPR036770">
    <property type="entry name" value="Ankyrin_rpt-contain_sf"/>
</dbReference>
<dbReference type="SUPFAM" id="SSF48403">
    <property type="entry name" value="Ankyrin repeat"/>
    <property type="match status" value="2"/>
</dbReference>
<dbReference type="PANTHER" id="PTHR10622:SF12">
    <property type="entry name" value="HET DOMAIN-CONTAINING PROTEIN"/>
    <property type="match status" value="1"/>
</dbReference>
<proteinExistence type="predicted"/>
<dbReference type="Pfam" id="PF12796">
    <property type="entry name" value="Ank_2"/>
    <property type="match status" value="2"/>
</dbReference>
<evidence type="ECO:0008006" key="7">
    <source>
        <dbReference type="Google" id="ProtNLM"/>
    </source>
</evidence>
<dbReference type="Pfam" id="PF26640">
    <property type="entry name" value="DUF8212"/>
    <property type="match status" value="1"/>
</dbReference>
<organism evidence="5 6">
    <name type="scientific">Apiospora rasikravindrae</name>
    <dbReference type="NCBI Taxonomy" id="990691"/>
    <lineage>
        <taxon>Eukaryota</taxon>
        <taxon>Fungi</taxon>
        <taxon>Dikarya</taxon>
        <taxon>Ascomycota</taxon>
        <taxon>Pezizomycotina</taxon>
        <taxon>Sordariomycetes</taxon>
        <taxon>Xylariomycetidae</taxon>
        <taxon>Amphisphaeriales</taxon>
        <taxon>Apiosporaceae</taxon>
        <taxon>Apiospora</taxon>
    </lineage>
</organism>
<evidence type="ECO:0000256" key="2">
    <source>
        <dbReference type="SAM" id="MobiDB-lite"/>
    </source>
</evidence>
<feature type="region of interest" description="Disordered" evidence="2">
    <location>
        <begin position="1063"/>
        <end position="1090"/>
    </location>
</feature>
<feature type="domain" description="DUF8212" evidence="4">
    <location>
        <begin position="243"/>
        <end position="266"/>
    </location>
</feature>
<feature type="domain" description="Heterokaryon incompatibility" evidence="3">
    <location>
        <begin position="22"/>
        <end position="138"/>
    </location>
</feature>
<feature type="region of interest" description="Disordered" evidence="2">
    <location>
        <begin position="1162"/>
        <end position="1199"/>
    </location>
</feature>
<dbReference type="PANTHER" id="PTHR10622">
    <property type="entry name" value="HET DOMAIN-CONTAINING PROTEIN"/>
    <property type="match status" value="1"/>
</dbReference>
<protein>
    <recommendedName>
        <fullName evidence="7">Heterokaryon incompatibility domain-containing protein</fullName>
    </recommendedName>
</protein>
<dbReference type="Pfam" id="PF06985">
    <property type="entry name" value="HET"/>
    <property type="match status" value="1"/>
</dbReference>
<feature type="compositionally biased region" description="Basic and acidic residues" evidence="2">
    <location>
        <begin position="1080"/>
        <end position="1089"/>
    </location>
</feature>
<dbReference type="InterPro" id="IPR002110">
    <property type="entry name" value="Ankyrin_rpt"/>
</dbReference>
<dbReference type="SMART" id="SM00248">
    <property type="entry name" value="ANK"/>
    <property type="match status" value="6"/>
</dbReference>
<evidence type="ECO:0000313" key="5">
    <source>
        <dbReference type="EMBL" id="KAK8033992.1"/>
    </source>
</evidence>
<dbReference type="Gene3D" id="1.25.40.20">
    <property type="entry name" value="Ankyrin repeat-containing domain"/>
    <property type="match status" value="2"/>
</dbReference>
<feature type="repeat" description="ANK" evidence="1">
    <location>
        <begin position="918"/>
        <end position="950"/>
    </location>
</feature>
<dbReference type="InterPro" id="IPR010730">
    <property type="entry name" value="HET"/>
</dbReference>
<gene>
    <name evidence="5" type="ORF">PG993_008987</name>
</gene>
<feature type="region of interest" description="Disordered" evidence="2">
    <location>
        <begin position="1354"/>
        <end position="1373"/>
    </location>
</feature>
<feature type="compositionally biased region" description="Basic and acidic residues" evidence="2">
    <location>
        <begin position="1179"/>
        <end position="1189"/>
    </location>
</feature>
<dbReference type="EMBL" id="JAQQWK010000009">
    <property type="protein sequence ID" value="KAK8033992.1"/>
    <property type="molecule type" value="Genomic_DNA"/>
</dbReference>
<sequence length="1373" mass="154221">MRLIETTKLELVEFTEELVPKYAILSHRWEEDEVTLQEMQAVGRKKRFEAVSQTVNAVRSKKGYTKIKRSAALALEHGFAFIWIDTCCIDKTSSAELSEAINSMYRWYQNAAVCIAFLSDAHDDDAMRNVNSFHDVCHQSLWFTRGWTLQELVAPAEVIFYGSDWKYLGSKEHDEEVRHSLHKTTGINIRVLDGSMQVSGVSVAERMKWASKRRTSRAEDMAYSLLGIFDVNMPLLYGEGGVKAFIRLQEEILRTSNDQTIFTWRVPEMGMGHKEYLWGLLAKHPRYFEDVENYRPLPPVVSKPSTAWSSTNQGMRLTLLLQPRSGFNESTYLAILECSRRQAGDFHWSPAVRVRRLYGDQFARTQAHLIDTVPTPLFEQQSEAGVYETVFIKQTPVYPIPDFMVSFDNLRWRGTSSPLTWPAQVYPPSSWDSESGVLLSKMADYQTPVGLIRFTSVSLEPCLDLVVGLEQQPGGAWKPWALQRLVPRDTTVRQSFHEVNSLDRLSFFKEDPNLFYWQPALKGPVQIKVHEQKVHGRTSFLIKALTSLELPEQTIDPPLPFLITTVRPVPVLQLAKIGPDLQFKLQNILEDFVFQDSMDSWSPIRFLTAQQLVRTYSGPNMAERLRRQLEEQPIGGLTETSTTFLQFCEGGNLPGVLAMLKDDPSLARSASADFYKLHAIHWAAAGGHTTIIEQLLYAGVSPGSRNGQGLIPMHFAALFGRFQALNWLIRYEIGDFTRSLDMSQLLGERKNMLQESPLHFALSQVWAAEDEDELDALVELADCLKTWGLANLQNRCSETPLHRLAACGLSTSAMKRGLGDLFNHERNAARAINYIDETGYALPRPQLDKMGRTLLWHATVGGRVEEVRLLLQGKYPAVNTGDTNGIFPLHIACRYGHAEVARALLEAGAWADCVTAEPGLTPAHYAALFNHVECLKALVEYGADVQQATESDEFRCKPIHFANVNKYSDIRRILVEAGSDENDMHCTHYVVRRSQATEIPKHPAQVVASTCDERADKYIEACFSQTLFEVMYASSPAGRSLLSESVKVARRPPKLKPMIQDEIVHDPSPVSSEDEDEDELFHPPRKDPVVSRTGLVDSVIGQARKTMVGEEPTAGHAIPSRPPAGDTTTRNESAKNEPDPIPVEDMVPQIIPHILVEGEPATFSLPPRRAPAETEEPGDGIRNEGHEMPENEAPLQEERPTAPTVCFELEGDKPAGSGNTTDEASNEDGKILATILPPQKKDHIVLEDGLYRYFKLAIDISEWKGRGGDDRSGEECKMMEDDIDPQEDAATMFNAEPTTNDEDSATHYRLISRSFAGDQTAREASSENWMTDVVVTSQDVHGRIALGRRLEMREDSTWDSMSEISGRHDGRRI</sequence>
<dbReference type="PROSITE" id="PS50297">
    <property type="entry name" value="ANK_REP_REGION"/>
    <property type="match status" value="2"/>
</dbReference>
<dbReference type="PROSITE" id="PS50088">
    <property type="entry name" value="ANK_REPEAT"/>
    <property type="match status" value="2"/>
</dbReference>
<comment type="caution">
    <text evidence="5">The sequence shown here is derived from an EMBL/GenBank/DDBJ whole genome shotgun (WGS) entry which is preliminary data.</text>
</comment>
<feature type="repeat" description="ANK" evidence="1">
    <location>
        <begin position="884"/>
        <end position="909"/>
    </location>
</feature>
<accession>A0ABR1SI51</accession>
<dbReference type="Pfam" id="PF13637">
    <property type="entry name" value="Ank_4"/>
    <property type="match status" value="1"/>
</dbReference>
<keyword evidence="1" id="KW-0040">ANK repeat</keyword>
<evidence type="ECO:0000259" key="4">
    <source>
        <dbReference type="Pfam" id="PF26640"/>
    </source>
</evidence>
<dbReference type="Proteomes" id="UP001444661">
    <property type="component" value="Unassembled WGS sequence"/>
</dbReference>